<dbReference type="Gene3D" id="3.40.50.300">
    <property type="entry name" value="P-loop containing nucleotide triphosphate hydrolases"/>
    <property type="match status" value="1"/>
</dbReference>
<gene>
    <name evidence="1" type="ORF">AhSzq1_69</name>
</gene>
<proteinExistence type="predicted"/>
<protein>
    <submittedName>
        <fullName evidence="1">Putative replicative DNA helicase</fullName>
    </submittedName>
</protein>
<evidence type="ECO:0000313" key="1">
    <source>
        <dbReference type="EMBL" id="AVR75962.1"/>
    </source>
</evidence>
<sequence length="121" mass="13961">MDQLKSLEEPPTRDLFQSYETYFKQHLKQILPIVVIDDRNLKISTIDLVLTTLKAKYPGLVTTVIVDYVNQLILEGVKTLDRLDWKVQTQLATMLKNTIARKQKVLVISPYQVDENGATRM</sequence>
<dbReference type="EMBL" id="MG676224">
    <property type="protein sequence ID" value="AVR75962.1"/>
    <property type="molecule type" value="Genomic_DNA"/>
</dbReference>
<dbReference type="Proteomes" id="UP000244741">
    <property type="component" value="Segment"/>
</dbReference>
<dbReference type="GO" id="GO:0004386">
    <property type="term" value="F:helicase activity"/>
    <property type="evidence" value="ECO:0007669"/>
    <property type="project" value="UniProtKB-KW"/>
</dbReference>
<keyword evidence="1" id="KW-0347">Helicase</keyword>
<reference evidence="1 2" key="1">
    <citation type="submission" date="2017-12" db="EMBL/GenBank/DDBJ databases">
        <title>Genomic characterization of T5-related Aeromonas hydrophila phages AhSzq-1 and AhSzw-1 and proposal to be two new species.</title>
        <authorList>
            <person name="Chen L."/>
            <person name="Yuan S."/>
            <person name="Ma Y."/>
        </authorList>
    </citation>
    <scope>NUCLEOTIDE SEQUENCE [LARGE SCALE GENOMIC DNA]</scope>
    <source>
        <strain evidence="1">Seawater</strain>
    </source>
</reference>
<keyword evidence="1" id="KW-0547">Nucleotide-binding</keyword>
<accession>A0A2R4ALP1</accession>
<organism evidence="1 2">
    <name type="scientific">Aeromonas phage AhSzq-1</name>
    <dbReference type="NCBI Taxonomy" id="2138298"/>
    <lineage>
        <taxon>Viruses</taxon>
        <taxon>Duplodnaviria</taxon>
        <taxon>Heunggongvirae</taxon>
        <taxon>Uroviricota</taxon>
        <taxon>Caudoviricetes</taxon>
        <taxon>Demerecviridae</taxon>
        <taxon>Shenzhenvirus</taxon>
        <taxon>Shenzhenvirus AhSzq1</taxon>
    </lineage>
</organism>
<name>A0A2R4ALP1_9CAUD</name>
<dbReference type="InterPro" id="IPR027417">
    <property type="entry name" value="P-loop_NTPase"/>
</dbReference>
<keyword evidence="1" id="KW-0378">Hydrolase</keyword>
<keyword evidence="1" id="KW-0067">ATP-binding</keyword>
<keyword evidence="2" id="KW-1185">Reference proteome</keyword>
<evidence type="ECO:0000313" key="2">
    <source>
        <dbReference type="Proteomes" id="UP000244741"/>
    </source>
</evidence>